<organism evidence="2 3">
    <name type="scientific">Marinomonas transparens</name>
    <dbReference type="NCBI Taxonomy" id="2795388"/>
    <lineage>
        <taxon>Bacteria</taxon>
        <taxon>Pseudomonadati</taxon>
        <taxon>Pseudomonadota</taxon>
        <taxon>Gammaproteobacteria</taxon>
        <taxon>Oceanospirillales</taxon>
        <taxon>Oceanospirillaceae</taxon>
        <taxon>Marinomonas</taxon>
    </lineage>
</organism>
<evidence type="ECO:0000313" key="3">
    <source>
        <dbReference type="Proteomes" id="UP000628710"/>
    </source>
</evidence>
<dbReference type="RefSeq" id="WP_199468643.1">
    <property type="nucleotide sequence ID" value="NZ_JAEMNX010000011.1"/>
</dbReference>
<evidence type="ECO:0000256" key="1">
    <source>
        <dbReference type="SAM" id="Coils"/>
    </source>
</evidence>
<sequence length="258" mass="29861">MARKANIAREEIHQACWELLEKNSFPNIPRLAEYFLQKDGRRCSNTTLMNAIAEWEKAYKEHQQHQLKELNGILLPVFKRFSRDVTQSLGLLLDEKVTDLEQRQSLKQAATEGGYLSLSSSLMDLQKNHDALLEEYEVAKRKAVELKQQLTFSQQRYQEVLSQNQVLSSQNKQKQAESTELRINLSQKEVDLAKLDNQLTLLKEENVKLAAQLKDKSSQQVSSDTKKWQQMNERLDSMANALKTIERKETIGKASERR</sequence>
<proteinExistence type="predicted"/>
<keyword evidence="1" id="KW-0175">Coiled coil</keyword>
<accession>A0A934N2U5</accession>
<protein>
    <recommendedName>
        <fullName evidence="4">KfrA N-terminal DNA-binding domain-containing protein</fullName>
    </recommendedName>
</protein>
<evidence type="ECO:0000313" key="2">
    <source>
        <dbReference type="EMBL" id="MBJ7538238.1"/>
    </source>
</evidence>
<evidence type="ECO:0008006" key="4">
    <source>
        <dbReference type="Google" id="ProtNLM"/>
    </source>
</evidence>
<dbReference type="Proteomes" id="UP000628710">
    <property type="component" value="Unassembled WGS sequence"/>
</dbReference>
<dbReference type="EMBL" id="JAEMNX010000011">
    <property type="protein sequence ID" value="MBJ7538238.1"/>
    <property type="molecule type" value="Genomic_DNA"/>
</dbReference>
<name>A0A934N2U5_9GAMM</name>
<dbReference type="AlphaFoldDB" id="A0A934N2U5"/>
<gene>
    <name evidence="2" type="ORF">I8J31_11180</name>
</gene>
<keyword evidence="3" id="KW-1185">Reference proteome</keyword>
<comment type="caution">
    <text evidence="2">The sequence shown here is derived from an EMBL/GenBank/DDBJ whole genome shotgun (WGS) entry which is preliminary data.</text>
</comment>
<reference evidence="2" key="1">
    <citation type="submission" date="2020-12" db="EMBL/GenBank/DDBJ databases">
        <title>Marinomonas arctica sp. nov., a psychrotolerant bacterium isolated from the Arctic.</title>
        <authorList>
            <person name="Zhang Y."/>
        </authorList>
    </citation>
    <scope>NUCLEOTIDE SEQUENCE</scope>
    <source>
        <strain evidence="2">C1424</strain>
    </source>
</reference>
<feature type="coiled-coil region" evidence="1">
    <location>
        <begin position="122"/>
        <end position="248"/>
    </location>
</feature>